<proteinExistence type="predicted"/>
<organism evidence="1 2">
    <name type="scientific">Bombyx mori</name>
    <name type="common">Silk moth</name>
    <dbReference type="NCBI Taxonomy" id="7091"/>
    <lineage>
        <taxon>Eukaryota</taxon>
        <taxon>Metazoa</taxon>
        <taxon>Ecdysozoa</taxon>
        <taxon>Arthropoda</taxon>
        <taxon>Hexapoda</taxon>
        <taxon>Insecta</taxon>
        <taxon>Pterygota</taxon>
        <taxon>Neoptera</taxon>
        <taxon>Endopterygota</taxon>
        <taxon>Lepidoptera</taxon>
        <taxon>Glossata</taxon>
        <taxon>Ditrysia</taxon>
        <taxon>Bombycoidea</taxon>
        <taxon>Bombycidae</taxon>
        <taxon>Bombycinae</taxon>
        <taxon>Bombyx</taxon>
    </lineage>
</organism>
<dbReference type="AlphaFoldDB" id="A0A8R2R440"/>
<name>A0A8R2R440_BOMMO</name>
<reference evidence="2" key="1">
    <citation type="journal article" date="2008" name="Insect Biochem. Mol. Biol.">
        <title>The genome of a lepidopteran model insect, the silkworm Bombyx mori.</title>
        <authorList>
            <consortium name="International Silkworm Genome Consortium"/>
        </authorList>
    </citation>
    <scope>NUCLEOTIDE SEQUENCE [LARGE SCALE GENOMIC DNA]</scope>
    <source>
        <strain evidence="2">p50T</strain>
    </source>
</reference>
<accession>A0A8R2R440</accession>
<protein>
    <submittedName>
        <fullName evidence="1">Uncharacterized protein</fullName>
    </submittedName>
</protein>
<dbReference type="Proteomes" id="UP000005204">
    <property type="component" value="Unassembled WGS sequence"/>
</dbReference>
<keyword evidence="2" id="KW-1185">Reference proteome</keyword>
<dbReference type="RefSeq" id="XP_037876140.1">
    <property type="nucleotide sequence ID" value="XM_038020212.2"/>
</dbReference>
<dbReference type="KEGG" id="bmor:110386518"/>
<evidence type="ECO:0000313" key="2">
    <source>
        <dbReference type="Proteomes" id="UP000005204"/>
    </source>
</evidence>
<evidence type="ECO:0000313" key="1">
    <source>
        <dbReference type="EnsemblMetazoa" id="XP_037876140.1"/>
    </source>
</evidence>
<reference evidence="1" key="2">
    <citation type="submission" date="2022-06" db="UniProtKB">
        <authorList>
            <consortium name="EnsemblMetazoa"/>
        </authorList>
    </citation>
    <scope>IDENTIFICATION</scope>
    <source>
        <strain evidence="1">p50T (Dazao)</strain>
    </source>
</reference>
<sequence length="262" mass="30308">MDEKYRSNHIRQDGGLCFELAPWQHQPVELEEHLKKLKQRWGNSVTADYKRRSQLALVNSEISRYMDTVIAPFLDTYHRNIQISYQQMTEKILKRIKDEINAAVVKKNKIYTALTILARNLTLPAMCNEDHRKIKILANKHVAKIYVCTEEARKSIAKMGIYAQEMINITKKHMEGSLVEAAKFIDNVRQRILQRKDINACLKQLSREAVLLGYELDLSLTNARRHNEQSCEKISVCSTIAKRSTDDAVVALKDELFQCVYA</sequence>
<dbReference type="GeneID" id="110386518"/>
<dbReference type="EnsemblMetazoa" id="XM_038020212.1">
    <property type="protein sequence ID" value="XP_037876140.1"/>
    <property type="gene ID" value="LOC110386518"/>
</dbReference>